<evidence type="ECO:0000256" key="1">
    <source>
        <dbReference type="ARBA" id="ARBA00004685"/>
    </source>
</evidence>
<organism evidence="5 6">
    <name type="scientific">Heliocybe sulcata</name>
    <dbReference type="NCBI Taxonomy" id="5364"/>
    <lineage>
        <taxon>Eukaryota</taxon>
        <taxon>Fungi</taxon>
        <taxon>Dikarya</taxon>
        <taxon>Basidiomycota</taxon>
        <taxon>Agaricomycotina</taxon>
        <taxon>Agaricomycetes</taxon>
        <taxon>Gloeophyllales</taxon>
        <taxon>Gloeophyllaceae</taxon>
        <taxon>Heliocybe</taxon>
    </lineage>
</organism>
<reference evidence="5 6" key="1">
    <citation type="journal article" date="2019" name="Nat. Ecol. Evol.">
        <title>Megaphylogeny resolves global patterns of mushroom evolution.</title>
        <authorList>
            <person name="Varga T."/>
            <person name="Krizsan K."/>
            <person name="Foldi C."/>
            <person name="Dima B."/>
            <person name="Sanchez-Garcia M."/>
            <person name="Sanchez-Ramirez S."/>
            <person name="Szollosi G.J."/>
            <person name="Szarkandi J.G."/>
            <person name="Papp V."/>
            <person name="Albert L."/>
            <person name="Andreopoulos W."/>
            <person name="Angelini C."/>
            <person name="Antonin V."/>
            <person name="Barry K.W."/>
            <person name="Bougher N.L."/>
            <person name="Buchanan P."/>
            <person name="Buyck B."/>
            <person name="Bense V."/>
            <person name="Catcheside P."/>
            <person name="Chovatia M."/>
            <person name="Cooper J."/>
            <person name="Damon W."/>
            <person name="Desjardin D."/>
            <person name="Finy P."/>
            <person name="Geml J."/>
            <person name="Haridas S."/>
            <person name="Hughes K."/>
            <person name="Justo A."/>
            <person name="Karasinski D."/>
            <person name="Kautmanova I."/>
            <person name="Kiss B."/>
            <person name="Kocsube S."/>
            <person name="Kotiranta H."/>
            <person name="LaButti K.M."/>
            <person name="Lechner B.E."/>
            <person name="Liimatainen K."/>
            <person name="Lipzen A."/>
            <person name="Lukacs Z."/>
            <person name="Mihaltcheva S."/>
            <person name="Morgado L.N."/>
            <person name="Niskanen T."/>
            <person name="Noordeloos M.E."/>
            <person name="Ohm R.A."/>
            <person name="Ortiz-Santana B."/>
            <person name="Ovrebo C."/>
            <person name="Racz N."/>
            <person name="Riley R."/>
            <person name="Savchenko A."/>
            <person name="Shiryaev A."/>
            <person name="Soop K."/>
            <person name="Spirin V."/>
            <person name="Szebenyi C."/>
            <person name="Tomsovsky M."/>
            <person name="Tulloss R.E."/>
            <person name="Uehling J."/>
            <person name="Grigoriev I.V."/>
            <person name="Vagvolgyi C."/>
            <person name="Papp T."/>
            <person name="Martin F.M."/>
            <person name="Miettinen O."/>
            <person name="Hibbett D.S."/>
            <person name="Nagy L.G."/>
        </authorList>
    </citation>
    <scope>NUCLEOTIDE SEQUENCE [LARGE SCALE GENOMIC DNA]</scope>
    <source>
        <strain evidence="5 6">OMC1185</strain>
    </source>
</reference>
<evidence type="ECO:0000256" key="2">
    <source>
        <dbReference type="ARBA" id="ARBA00023002"/>
    </source>
</evidence>
<evidence type="ECO:0000256" key="3">
    <source>
        <dbReference type="ARBA" id="ARBA00035112"/>
    </source>
</evidence>
<dbReference type="Proteomes" id="UP000305948">
    <property type="component" value="Unassembled WGS sequence"/>
</dbReference>
<comment type="pathway">
    <text evidence="1">Mycotoxin biosynthesis.</text>
</comment>
<evidence type="ECO:0000313" key="6">
    <source>
        <dbReference type="Proteomes" id="UP000305948"/>
    </source>
</evidence>
<evidence type="ECO:0008006" key="7">
    <source>
        <dbReference type="Google" id="ProtNLM"/>
    </source>
</evidence>
<dbReference type="PANTHER" id="PTHR33365:SF11">
    <property type="entry name" value="TAT PATHWAY SIGNAL SEQUENCE"/>
    <property type="match status" value="1"/>
</dbReference>
<keyword evidence="2" id="KW-0560">Oxidoreductase</keyword>
<dbReference type="AlphaFoldDB" id="A0A5C3NDU7"/>
<sequence>MHYSNALAFLLLVASGVNIAYVASQVRERLSQSKTLREYSYVGHDHPMSLPLPDGDLSLVALITEETVHYPLLGPDSDTEWDALSSAGYGYVRLGPDDRLFSVSMFHELHCLRMLNLAFGKAHIASRAHIKHCLNYLRQNILCSPDLTLEPGDFEEKDFSVEGEGSMHVCRDWSSVYPVMDEDYYRWSHSTVM</sequence>
<proteinExistence type="inferred from homology"/>
<accession>A0A5C3NDU7</accession>
<protein>
    <recommendedName>
        <fullName evidence="7">Oxidase ustYa</fullName>
    </recommendedName>
</protein>
<feature type="chain" id="PRO_5023147304" description="Oxidase ustYa" evidence="4">
    <location>
        <begin position="25"/>
        <end position="193"/>
    </location>
</feature>
<keyword evidence="4" id="KW-0732">Signal</keyword>
<dbReference type="GO" id="GO:0016491">
    <property type="term" value="F:oxidoreductase activity"/>
    <property type="evidence" value="ECO:0007669"/>
    <property type="project" value="UniProtKB-KW"/>
</dbReference>
<dbReference type="OrthoDB" id="3687641at2759"/>
<dbReference type="EMBL" id="ML213504">
    <property type="protein sequence ID" value="TFK55502.1"/>
    <property type="molecule type" value="Genomic_DNA"/>
</dbReference>
<feature type="signal peptide" evidence="4">
    <location>
        <begin position="1"/>
        <end position="24"/>
    </location>
</feature>
<dbReference type="InterPro" id="IPR021765">
    <property type="entry name" value="UstYa-like"/>
</dbReference>
<evidence type="ECO:0000313" key="5">
    <source>
        <dbReference type="EMBL" id="TFK55502.1"/>
    </source>
</evidence>
<dbReference type="Pfam" id="PF11807">
    <property type="entry name" value="UstYa"/>
    <property type="match status" value="1"/>
</dbReference>
<comment type="similarity">
    <text evidence="3">Belongs to the ustYa family.</text>
</comment>
<evidence type="ECO:0000256" key="4">
    <source>
        <dbReference type="SAM" id="SignalP"/>
    </source>
</evidence>
<gene>
    <name evidence="5" type="ORF">OE88DRAFT_1672200</name>
</gene>
<name>A0A5C3NDU7_9AGAM</name>
<keyword evidence="6" id="KW-1185">Reference proteome</keyword>
<dbReference type="GO" id="GO:0043386">
    <property type="term" value="P:mycotoxin biosynthetic process"/>
    <property type="evidence" value="ECO:0007669"/>
    <property type="project" value="InterPro"/>
</dbReference>
<dbReference type="PANTHER" id="PTHR33365">
    <property type="entry name" value="YALI0B05434P"/>
    <property type="match status" value="1"/>
</dbReference>